<proteinExistence type="predicted"/>
<dbReference type="CDD" id="cd02511">
    <property type="entry name" value="Beta4Glucosyltransferase"/>
    <property type="match status" value="1"/>
</dbReference>
<sequence>MQNLSVVLATFNEEKNLPACLDSVKNLADEIIIADGSSTDKTVAIAKKYGAKVIVVENLPNFHINKQKAIDLATKDWILQLDADERVTPELAQEIKEIKEIDNSINGYWVARKNWFLGKFLMKGGQYPDYTLRIYRKGKGHLPQVHVHEQAEVAGRVGYLRHALLHYPYKDFGSYLLKWDRYNNLLATQIKDNLRGKNFFIKIAYGVGYLIIKPTHWFLTTYVRHKGFVDLWSGFVFSFFSALRFPAAYLKYLKIL</sequence>
<dbReference type="InterPro" id="IPR029044">
    <property type="entry name" value="Nucleotide-diphossugar_trans"/>
</dbReference>
<keyword evidence="1" id="KW-1133">Transmembrane helix</keyword>
<keyword evidence="3" id="KW-0808">Transferase</keyword>
<keyword evidence="1" id="KW-0472">Membrane</keyword>
<organism evidence="3 4">
    <name type="scientific">Candidatus Nomurabacteria bacterium GW2011_GWA1_37_20</name>
    <dbReference type="NCBI Taxonomy" id="1618729"/>
    <lineage>
        <taxon>Bacteria</taxon>
        <taxon>Candidatus Nomuraibacteriota</taxon>
    </lineage>
</organism>
<reference evidence="3 4" key="1">
    <citation type="journal article" date="2015" name="Nature">
        <title>rRNA introns, odd ribosomes, and small enigmatic genomes across a large radiation of phyla.</title>
        <authorList>
            <person name="Brown C.T."/>
            <person name="Hug L.A."/>
            <person name="Thomas B.C."/>
            <person name="Sharon I."/>
            <person name="Castelle C.J."/>
            <person name="Singh A."/>
            <person name="Wilkins M.J."/>
            <person name="Williams K.H."/>
            <person name="Banfield J.F."/>
        </authorList>
    </citation>
    <scope>NUCLEOTIDE SEQUENCE [LARGE SCALE GENOMIC DNA]</scope>
</reference>
<keyword evidence="1" id="KW-0812">Transmembrane</keyword>
<feature type="domain" description="Glycosyltransferase 2-like" evidence="2">
    <location>
        <begin position="5"/>
        <end position="133"/>
    </location>
</feature>
<evidence type="ECO:0000313" key="3">
    <source>
        <dbReference type="EMBL" id="KKQ33966.1"/>
    </source>
</evidence>
<protein>
    <submittedName>
        <fullName evidence="3">Glycosyl transferase family 2</fullName>
    </submittedName>
</protein>
<evidence type="ECO:0000313" key="4">
    <source>
        <dbReference type="Proteomes" id="UP000034701"/>
    </source>
</evidence>
<dbReference type="PANTHER" id="PTHR43630:SF2">
    <property type="entry name" value="GLYCOSYLTRANSFERASE"/>
    <property type="match status" value="1"/>
</dbReference>
<accession>A0A0G0K006</accession>
<dbReference type="GO" id="GO:0016740">
    <property type="term" value="F:transferase activity"/>
    <property type="evidence" value="ECO:0007669"/>
    <property type="project" value="UniProtKB-KW"/>
</dbReference>
<dbReference type="EMBL" id="LBTA01000001">
    <property type="protein sequence ID" value="KKQ33966.1"/>
    <property type="molecule type" value="Genomic_DNA"/>
</dbReference>
<evidence type="ECO:0000256" key="1">
    <source>
        <dbReference type="SAM" id="Phobius"/>
    </source>
</evidence>
<dbReference type="Gene3D" id="3.90.550.10">
    <property type="entry name" value="Spore Coat Polysaccharide Biosynthesis Protein SpsA, Chain A"/>
    <property type="match status" value="1"/>
</dbReference>
<comment type="caution">
    <text evidence="3">The sequence shown here is derived from an EMBL/GenBank/DDBJ whole genome shotgun (WGS) entry which is preliminary data.</text>
</comment>
<gene>
    <name evidence="3" type="ORF">US45_C0001G0005</name>
</gene>
<dbReference type="Pfam" id="PF00535">
    <property type="entry name" value="Glycos_transf_2"/>
    <property type="match status" value="1"/>
</dbReference>
<feature type="transmembrane region" description="Helical" evidence="1">
    <location>
        <begin position="231"/>
        <end position="250"/>
    </location>
</feature>
<dbReference type="PANTHER" id="PTHR43630">
    <property type="entry name" value="POLY-BETA-1,6-N-ACETYL-D-GLUCOSAMINE SYNTHASE"/>
    <property type="match status" value="1"/>
</dbReference>
<feature type="transmembrane region" description="Helical" evidence="1">
    <location>
        <begin position="199"/>
        <end position="219"/>
    </location>
</feature>
<dbReference type="SUPFAM" id="SSF53448">
    <property type="entry name" value="Nucleotide-diphospho-sugar transferases"/>
    <property type="match status" value="1"/>
</dbReference>
<dbReference type="Proteomes" id="UP000034701">
    <property type="component" value="Unassembled WGS sequence"/>
</dbReference>
<dbReference type="AlphaFoldDB" id="A0A0G0K006"/>
<name>A0A0G0K006_9BACT</name>
<dbReference type="InterPro" id="IPR001173">
    <property type="entry name" value="Glyco_trans_2-like"/>
</dbReference>
<evidence type="ECO:0000259" key="2">
    <source>
        <dbReference type="Pfam" id="PF00535"/>
    </source>
</evidence>